<dbReference type="AlphaFoldDB" id="A0A8T2SLE7"/>
<accession>A0A8T2SLE7</accession>
<evidence type="ECO:0000313" key="2">
    <source>
        <dbReference type="Proteomes" id="UP000825935"/>
    </source>
</evidence>
<sequence>MSNAWQKRGVAHHRWNSYITEECCWLLDSLCDSRLMRRMRDCDIIEVRISECEERYKTARISSYDSRMCCALETVLRQKKLFDFLTSGRSIFVYLSLSFCPLLLRRRSTIFELRGTILSAT</sequence>
<dbReference type="EMBL" id="CM035424">
    <property type="protein sequence ID" value="KAH7352217.1"/>
    <property type="molecule type" value="Genomic_DNA"/>
</dbReference>
<dbReference type="Proteomes" id="UP000825935">
    <property type="component" value="Chromosome 19"/>
</dbReference>
<gene>
    <name evidence="1" type="ORF">KP509_19G035000</name>
</gene>
<organism evidence="1 2">
    <name type="scientific">Ceratopteris richardii</name>
    <name type="common">Triangle waterfern</name>
    <dbReference type="NCBI Taxonomy" id="49495"/>
    <lineage>
        <taxon>Eukaryota</taxon>
        <taxon>Viridiplantae</taxon>
        <taxon>Streptophyta</taxon>
        <taxon>Embryophyta</taxon>
        <taxon>Tracheophyta</taxon>
        <taxon>Polypodiopsida</taxon>
        <taxon>Polypodiidae</taxon>
        <taxon>Polypodiales</taxon>
        <taxon>Pteridineae</taxon>
        <taxon>Pteridaceae</taxon>
        <taxon>Parkerioideae</taxon>
        <taxon>Ceratopteris</taxon>
    </lineage>
</organism>
<keyword evidence="2" id="KW-1185">Reference proteome</keyword>
<evidence type="ECO:0000313" key="1">
    <source>
        <dbReference type="EMBL" id="KAH7352217.1"/>
    </source>
</evidence>
<name>A0A8T2SLE7_CERRI</name>
<reference evidence="1" key="1">
    <citation type="submission" date="2021-08" db="EMBL/GenBank/DDBJ databases">
        <title>WGS assembly of Ceratopteris richardii.</title>
        <authorList>
            <person name="Marchant D.B."/>
            <person name="Chen G."/>
            <person name="Jenkins J."/>
            <person name="Shu S."/>
            <person name="Leebens-Mack J."/>
            <person name="Grimwood J."/>
            <person name="Schmutz J."/>
            <person name="Soltis P."/>
            <person name="Soltis D."/>
            <person name="Chen Z.-H."/>
        </authorList>
    </citation>
    <scope>NUCLEOTIDE SEQUENCE</scope>
    <source>
        <strain evidence="1">Whitten #5841</strain>
        <tissue evidence="1">Leaf</tissue>
    </source>
</reference>
<proteinExistence type="predicted"/>
<comment type="caution">
    <text evidence="1">The sequence shown here is derived from an EMBL/GenBank/DDBJ whole genome shotgun (WGS) entry which is preliminary data.</text>
</comment>
<protein>
    <submittedName>
        <fullName evidence="1">Uncharacterized protein</fullName>
    </submittedName>
</protein>